<keyword evidence="10" id="KW-1185">Reference proteome</keyword>
<dbReference type="NCBIfam" id="TIGR00526">
    <property type="entry name" value="folB_dom"/>
    <property type="match status" value="1"/>
</dbReference>
<evidence type="ECO:0000256" key="4">
    <source>
        <dbReference type="ARBA" id="ARBA00013043"/>
    </source>
</evidence>
<dbReference type="InterPro" id="IPR006157">
    <property type="entry name" value="FolB_dom"/>
</dbReference>
<evidence type="ECO:0000256" key="1">
    <source>
        <dbReference type="ARBA" id="ARBA00001353"/>
    </source>
</evidence>
<keyword evidence="6" id="KW-0456">Lyase</keyword>
<dbReference type="KEGG" id="tdn:Suden_0665"/>
<keyword evidence="5" id="KW-0289">Folate biosynthesis</keyword>
<gene>
    <name evidence="9" type="ordered locus">Suden_0665</name>
</gene>
<evidence type="ECO:0000259" key="8">
    <source>
        <dbReference type="SMART" id="SM00905"/>
    </source>
</evidence>
<dbReference type="EC" id="4.1.2.25" evidence="4"/>
<dbReference type="eggNOG" id="COG1539">
    <property type="taxonomic scope" value="Bacteria"/>
</dbReference>
<evidence type="ECO:0000256" key="6">
    <source>
        <dbReference type="ARBA" id="ARBA00023239"/>
    </source>
</evidence>
<dbReference type="GO" id="GO:0046656">
    <property type="term" value="P:folic acid biosynthetic process"/>
    <property type="evidence" value="ECO:0007669"/>
    <property type="project" value="UniProtKB-KW"/>
</dbReference>
<dbReference type="GO" id="GO:0004150">
    <property type="term" value="F:dihydroneopterin aldolase activity"/>
    <property type="evidence" value="ECO:0007669"/>
    <property type="project" value="UniProtKB-EC"/>
</dbReference>
<comment type="catalytic activity">
    <reaction evidence="1">
        <text>7,8-dihydroneopterin = 6-hydroxymethyl-7,8-dihydropterin + glycolaldehyde</text>
        <dbReference type="Rhea" id="RHEA:10540"/>
        <dbReference type="ChEBI" id="CHEBI:17001"/>
        <dbReference type="ChEBI" id="CHEBI:17071"/>
        <dbReference type="ChEBI" id="CHEBI:44841"/>
        <dbReference type="EC" id="4.1.2.25"/>
    </reaction>
</comment>
<dbReference type="Gene3D" id="3.30.1130.10">
    <property type="match status" value="1"/>
</dbReference>
<dbReference type="PANTHER" id="PTHR42844">
    <property type="entry name" value="DIHYDRONEOPTERIN ALDOLASE 1-RELATED"/>
    <property type="match status" value="1"/>
</dbReference>
<accession>Q30ST7</accession>
<sequence>MTIHVENLKFKCIIGILDFERVTPQEVIINLNIDYEHIKHFIDYAKVVDFIKEIMIKNEFFLIEDALKEINLKLNKKFNGIKSINLKITKPSILPECMVSVSDFVIFES</sequence>
<comment type="similarity">
    <text evidence="3">Belongs to the DHNA family.</text>
</comment>
<evidence type="ECO:0000313" key="10">
    <source>
        <dbReference type="Proteomes" id="UP000002714"/>
    </source>
</evidence>
<dbReference type="Pfam" id="PF02152">
    <property type="entry name" value="FolB"/>
    <property type="match status" value="1"/>
</dbReference>
<evidence type="ECO:0000256" key="3">
    <source>
        <dbReference type="ARBA" id="ARBA00005708"/>
    </source>
</evidence>
<comment type="pathway">
    <text evidence="2">Cofactor biosynthesis; tetrahydrofolate biosynthesis; 2-amino-4-hydroxy-6-hydroxymethyl-7,8-dihydropteridine diphosphate from 7,8-dihydroneopterin triphosphate: step 3/4.</text>
</comment>
<dbReference type="RefSeq" id="WP_011372298.1">
    <property type="nucleotide sequence ID" value="NC_007575.1"/>
</dbReference>
<organism evidence="9 10">
    <name type="scientific">Sulfurimonas denitrificans (strain ATCC 33889 / DSM 1251)</name>
    <name type="common">Thiomicrospira denitrificans (strain ATCC 33889 / DSM 1251)</name>
    <dbReference type="NCBI Taxonomy" id="326298"/>
    <lineage>
        <taxon>Bacteria</taxon>
        <taxon>Pseudomonadati</taxon>
        <taxon>Campylobacterota</taxon>
        <taxon>Epsilonproteobacteria</taxon>
        <taxon>Campylobacterales</taxon>
        <taxon>Sulfurimonadaceae</taxon>
        <taxon>Sulfurimonas</taxon>
    </lineage>
</organism>
<evidence type="ECO:0000256" key="7">
    <source>
        <dbReference type="ARBA" id="ARBA00032903"/>
    </source>
</evidence>
<dbReference type="SMART" id="SM00905">
    <property type="entry name" value="FolB"/>
    <property type="match status" value="1"/>
</dbReference>
<dbReference type="GO" id="GO:0005737">
    <property type="term" value="C:cytoplasm"/>
    <property type="evidence" value="ECO:0007669"/>
    <property type="project" value="TreeGrafter"/>
</dbReference>
<dbReference type="PANTHER" id="PTHR42844:SF1">
    <property type="entry name" value="DIHYDRONEOPTERIN ALDOLASE 1-RELATED"/>
    <property type="match status" value="1"/>
</dbReference>
<proteinExistence type="inferred from homology"/>
<dbReference type="HOGENOM" id="CLU_112632_4_0_7"/>
<reference evidence="9 10" key="1">
    <citation type="journal article" date="2008" name="Appl. Environ. Microbiol.">
        <title>Genome of the epsilonproteobacterial chemolithoautotroph Sulfurimonas denitrificans.</title>
        <authorList>
            <person name="Sievert S.M."/>
            <person name="Scott K.M."/>
            <person name="Klotz M.G."/>
            <person name="Chain P.S.G."/>
            <person name="Hauser L.J."/>
            <person name="Hemp J."/>
            <person name="Huegler M."/>
            <person name="Land M."/>
            <person name="Lapidus A."/>
            <person name="Larimer F.W."/>
            <person name="Lucas S."/>
            <person name="Malfatti S.A."/>
            <person name="Meyer F."/>
            <person name="Paulsen I.T."/>
            <person name="Ren Q."/>
            <person name="Simon J."/>
            <person name="Bailey K."/>
            <person name="Diaz E."/>
            <person name="Fitzpatrick K.A."/>
            <person name="Glover B."/>
            <person name="Gwatney N."/>
            <person name="Korajkic A."/>
            <person name="Long A."/>
            <person name="Mobberley J.M."/>
            <person name="Pantry S.N."/>
            <person name="Pazder G."/>
            <person name="Peterson S."/>
            <person name="Quintanilla J.D."/>
            <person name="Sprinkle R."/>
            <person name="Stephens J."/>
            <person name="Thomas P."/>
            <person name="Vaughn R."/>
            <person name="Weber M.J."/>
            <person name="Wooten L.L."/>
        </authorList>
    </citation>
    <scope>NUCLEOTIDE SEQUENCE [LARGE SCALE GENOMIC DNA]</scope>
    <source>
        <strain evidence="10">ATCC 33889 / DSM 1251</strain>
    </source>
</reference>
<evidence type="ECO:0000256" key="5">
    <source>
        <dbReference type="ARBA" id="ARBA00022909"/>
    </source>
</evidence>
<dbReference type="InterPro" id="IPR043133">
    <property type="entry name" value="GTP-CH-I_C/QueF"/>
</dbReference>
<protein>
    <recommendedName>
        <fullName evidence="4">dihydroneopterin aldolase</fullName>
        <ecNumber evidence="4">4.1.2.25</ecNumber>
    </recommendedName>
    <alternativeName>
        <fullName evidence="7">7,8-dihydroneopterin aldolase</fullName>
    </alternativeName>
</protein>
<dbReference type="AlphaFoldDB" id="Q30ST7"/>
<evidence type="ECO:0000313" key="9">
    <source>
        <dbReference type="EMBL" id="ABB43944.1"/>
    </source>
</evidence>
<feature type="domain" description="Dihydroneopterin aldolase/epimerase" evidence="8">
    <location>
        <begin position="3"/>
        <end position="105"/>
    </location>
</feature>
<dbReference type="EMBL" id="CP000153">
    <property type="protein sequence ID" value="ABB43944.1"/>
    <property type="molecule type" value="Genomic_DNA"/>
</dbReference>
<dbReference type="InterPro" id="IPR006156">
    <property type="entry name" value="Dihydroneopterin_aldolase"/>
</dbReference>
<name>Q30ST7_SULDN</name>
<dbReference type="SUPFAM" id="SSF55620">
    <property type="entry name" value="Tetrahydrobiopterin biosynthesis enzymes-like"/>
    <property type="match status" value="1"/>
</dbReference>
<dbReference type="STRING" id="326298.Suden_0665"/>
<dbReference type="Proteomes" id="UP000002714">
    <property type="component" value="Chromosome"/>
</dbReference>
<dbReference type="OrthoDB" id="5373183at2"/>
<evidence type="ECO:0000256" key="2">
    <source>
        <dbReference type="ARBA" id="ARBA00005013"/>
    </source>
</evidence>